<feature type="compositionally biased region" description="Polar residues" evidence="7">
    <location>
        <begin position="438"/>
        <end position="447"/>
    </location>
</feature>
<evidence type="ECO:0000256" key="1">
    <source>
        <dbReference type="ARBA" id="ARBA00004370"/>
    </source>
</evidence>
<feature type="compositionally biased region" description="Polar residues" evidence="7">
    <location>
        <begin position="895"/>
        <end position="914"/>
    </location>
</feature>
<dbReference type="PANTHER" id="PTHR13802">
    <property type="entry name" value="MUCIN 4-RELATED"/>
    <property type="match status" value="1"/>
</dbReference>
<evidence type="ECO:0000313" key="14">
    <source>
        <dbReference type="Proteomes" id="UP000694422"/>
    </source>
</evidence>
<feature type="compositionally biased region" description="Low complexity" evidence="7">
    <location>
        <begin position="314"/>
        <end position="373"/>
    </location>
</feature>
<feature type="compositionally biased region" description="Low complexity" evidence="7">
    <location>
        <begin position="92"/>
        <end position="150"/>
    </location>
</feature>
<evidence type="ECO:0000259" key="11">
    <source>
        <dbReference type="PROSITE" id="PS51220"/>
    </source>
</evidence>
<dbReference type="Ensembl" id="ENSSDAT00000005106.1">
    <property type="protein sequence ID" value="ENSSDAP00000004446.1"/>
    <property type="gene ID" value="ENSSDAG00000003854.1"/>
</dbReference>
<feature type="compositionally biased region" description="Low complexity" evidence="7">
    <location>
        <begin position="397"/>
        <end position="417"/>
    </location>
</feature>
<dbReference type="InterPro" id="IPR000742">
    <property type="entry name" value="EGF"/>
</dbReference>
<dbReference type="PROSITE" id="PS51233">
    <property type="entry name" value="VWFD"/>
    <property type="match status" value="1"/>
</dbReference>
<keyword evidence="14" id="KW-1185">Reference proteome</keyword>
<feature type="compositionally biased region" description="Low complexity" evidence="7">
    <location>
        <begin position="1054"/>
        <end position="1071"/>
    </location>
</feature>
<keyword evidence="6" id="KW-0245">EGF-like domain</keyword>
<dbReference type="GO" id="GO:0016020">
    <property type="term" value="C:membrane"/>
    <property type="evidence" value="ECO:0007669"/>
    <property type="project" value="UniProtKB-SubCell"/>
</dbReference>
<evidence type="ECO:0000256" key="6">
    <source>
        <dbReference type="PROSITE-ProRule" id="PRU00076"/>
    </source>
</evidence>
<evidence type="ECO:0000256" key="8">
    <source>
        <dbReference type="SAM" id="Phobius"/>
    </source>
</evidence>
<dbReference type="SMART" id="SM00723">
    <property type="entry name" value="AMOP"/>
    <property type="match status" value="1"/>
</dbReference>
<comment type="caution">
    <text evidence="6">Lacks conserved residue(s) required for the propagation of feature annotation.</text>
</comment>
<reference evidence="13" key="2">
    <citation type="submission" date="2025-09" db="UniProtKB">
        <authorList>
            <consortium name="Ensembl"/>
        </authorList>
    </citation>
    <scope>IDENTIFICATION</scope>
</reference>
<feature type="compositionally biased region" description="Polar residues" evidence="7">
    <location>
        <begin position="784"/>
        <end position="803"/>
    </location>
</feature>
<dbReference type="InterPro" id="IPR005533">
    <property type="entry name" value="AMOP_dom"/>
</dbReference>
<evidence type="ECO:0000256" key="7">
    <source>
        <dbReference type="SAM" id="MobiDB-lite"/>
    </source>
</evidence>
<feature type="compositionally biased region" description="Low complexity" evidence="7">
    <location>
        <begin position="915"/>
        <end position="935"/>
    </location>
</feature>
<reference evidence="13" key="1">
    <citation type="submission" date="2025-08" db="UniProtKB">
        <authorList>
            <consortium name="Ensembl"/>
        </authorList>
    </citation>
    <scope>IDENTIFICATION</scope>
</reference>
<keyword evidence="2 8" id="KW-0812">Transmembrane</keyword>
<dbReference type="Pfam" id="PF00094">
    <property type="entry name" value="VWD"/>
    <property type="match status" value="1"/>
</dbReference>
<feature type="compositionally biased region" description="Low complexity" evidence="7">
    <location>
        <begin position="693"/>
        <end position="713"/>
    </location>
</feature>
<feature type="compositionally biased region" description="Polar residues" evidence="7">
    <location>
        <begin position="1075"/>
        <end position="1088"/>
    </location>
</feature>
<feature type="compositionally biased region" description="Low complexity" evidence="7">
    <location>
        <begin position="804"/>
        <end position="824"/>
    </location>
</feature>
<feature type="compositionally biased region" description="Polar residues" evidence="7">
    <location>
        <begin position="256"/>
        <end position="273"/>
    </location>
</feature>
<feature type="compositionally biased region" description="Polar residues" evidence="7">
    <location>
        <begin position="481"/>
        <end position="495"/>
    </location>
</feature>
<dbReference type="SMART" id="SM00539">
    <property type="entry name" value="NIDO"/>
    <property type="match status" value="1"/>
</dbReference>
<feature type="transmembrane region" description="Helical" evidence="8">
    <location>
        <begin position="2181"/>
        <end position="2207"/>
    </location>
</feature>
<feature type="domain" description="VWFD" evidence="12">
    <location>
        <begin position="1491"/>
        <end position="1691"/>
    </location>
</feature>
<evidence type="ECO:0000256" key="4">
    <source>
        <dbReference type="ARBA" id="ARBA00023136"/>
    </source>
</evidence>
<name>A0A8C9P9Z3_SPEDA</name>
<feature type="compositionally biased region" description="Low complexity" evidence="7">
    <location>
        <begin position="425"/>
        <end position="437"/>
    </location>
</feature>
<feature type="domain" description="EGF-like" evidence="9">
    <location>
        <begin position="2134"/>
        <end position="2173"/>
    </location>
</feature>
<feature type="compositionally biased region" description="Low complexity" evidence="7">
    <location>
        <begin position="635"/>
        <end position="672"/>
    </location>
</feature>
<feature type="compositionally biased region" description="Polar residues" evidence="7">
    <location>
        <begin position="1002"/>
        <end position="1030"/>
    </location>
</feature>
<feature type="disulfide bond" evidence="6">
    <location>
        <begin position="1957"/>
        <end position="1966"/>
    </location>
</feature>
<feature type="domain" description="EGF-like" evidence="9">
    <location>
        <begin position="1928"/>
        <end position="1967"/>
    </location>
</feature>
<feature type="compositionally biased region" description="Low complexity" evidence="7">
    <location>
        <begin position="1094"/>
        <end position="1122"/>
    </location>
</feature>
<dbReference type="SMART" id="SM00216">
    <property type="entry name" value="VWD"/>
    <property type="match status" value="1"/>
</dbReference>
<feature type="compositionally biased region" description="Polar residues" evidence="7">
    <location>
        <begin position="374"/>
        <end position="396"/>
    </location>
</feature>
<feature type="compositionally biased region" description="Low complexity" evidence="7">
    <location>
        <begin position="721"/>
        <end position="783"/>
    </location>
</feature>
<dbReference type="PROSITE" id="PS50856">
    <property type="entry name" value="AMOP"/>
    <property type="match status" value="1"/>
</dbReference>
<dbReference type="InterPro" id="IPR056619">
    <property type="entry name" value="C8-3_MUC4"/>
</dbReference>
<keyword evidence="4 8" id="KW-0472">Membrane</keyword>
<dbReference type="Pfam" id="PF06119">
    <property type="entry name" value="NIDO"/>
    <property type="match status" value="1"/>
</dbReference>
<feature type="compositionally biased region" description="Polar residues" evidence="7">
    <location>
        <begin position="673"/>
        <end position="692"/>
    </location>
</feature>
<accession>A0A8C9P9Z3</accession>
<feature type="compositionally biased region" description="Low complexity" evidence="7">
    <location>
        <begin position="610"/>
        <end position="627"/>
    </location>
</feature>
<feature type="compositionally biased region" description="Low complexity" evidence="7">
    <location>
        <begin position="175"/>
        <end position="195"/>
    </location>
</feature>
<feature type="compositionally biased region" description="Polar residues" evidence="7">
    <location>
        <begin position="281"/>
        <end position="298"/>
    </location>
</feature>
<dbReference type="InterPro" id="IPR051495">
    <property type="entry name" value="Epithelial_Barrier/Signaling"/>
</dbReference>
<dbReference type="PANTHER" id="PTHR13802:SF52">
    <property type="entry name" value="MUCIN-4"/>
    <property type="match status" value="1"/>
</dbReference>
<sequence length="2222" mass="233800">MSAETSPPGESTSLSSSSVSNTPTVTTEVSTTTASTDSTAENTGTTSQPGTASLPTATSGVSKTTGPEPSTVPTPSSPTQETSASPPPSPSPEGTTSTLSTSLSGNTLPVTISAETSPPGESTSLSSSSVSNTPTVTTEVSTTTASTDSTAENTGTTSQPGTASLPTATSGVSRTTGPEPSTVPTPSSSTQETTSSPPPSPSPEGTTSTLSTSLSGNTLPVTISAETSPPGESTSLSSSSVSNTPTVTTEVSTTTDFTDSIAENTGTTSQPGTASLPAATSGVSRTTGPEPSTVPTPISSTQETSASPPPSPSPEGTTSTLSTSLNGNTLPVTISADASSPSESTSLSSSSVSNTPTVTKEAPTTTASTDSTAENTGATSQPGTTSLPTATSLVSRTTGPEPSTVPTPSSSTQETTSSPPPSPYPEGTTSTLSTSLSGNTLPVTMSAETSPPGESTSLSSSSVSNTPTVTTEVSTTTASTDSIAENTGTTSQPGTASLPTGTTSTLSTSLNGNTLPVTISADASSPGESTSLSSSSVSNTPTVTTEVATTTASTDSTAENTGTTSQPGTASLPTATSGVSKTTGPEPSTVPTPSSPTQETSASPPPSPSPEGTTSTLSTSLSGNTLPVTISADTSPPGESTSLSSSSVSNPPAMTTEVATTTASTDSTAENTGTASQPGTASLPTATSGVSRTTGPEPSTVPTPSSSTQETTSSPPPSPSPERTTSTLSTSLSGNTLPVTISADASSPSESTSLSSSSVSNTPTVTTEVPTTTASTDSTAENTGTASQPGTASLPTATSGVSRTTGPEPSTVPTPSSSTQETTSSPPPSPSPEGTTSTLLTSLSGNTLTVTISADTSPPGESTSLSSSSVSNPPTMTTEVATTTASTDSTAENTGTASQPGTASLPTATSGVSRTTGPEPSTVPTPSSSTQETTSSPPPSPSPERTTSTLSTSLSGNTLPVTISAETSPPGEPTSLSSSSVSNTPTVTTEVSTTTVSTDSTAGNTGTASQPGTASLPTATSGVSRTTGPEPSTVPTPISSTQETTSSPPPSPSPEKTTSTLSTSLSGNTLPVTLSAETSPQGVATSTAIPPPSKTSLTLTTPALTTSTSSRPTTSPRPDSSLSWPGVPLFPYGFSSGDLQLSIRTVDFTSQLFKLQIGFPLGFSLRDSLYFTDNGQIIFPKSDYQKFSYPNPPLGGFTGREPVAMVAPFWDDADFSSRRGTIFYQEYETLYDEYNPTVQQVETWIEKFTNTWSYKAKWTLKVTWVDAPAYPAQWTFGTNTYQAILSTDGSRSYALFLYQSNGMRWDLTQRWGNGVLMGFSSGDGYFENSPLMSRPLWEKYRPDRFLNSKLGLRGLQVYRLHGEERPNYRLKCLWWLKSQPQWPSWNWNQISCPCSWQQGQWDLRFQQVNIGWWGFCLRHLCSFSSWRGGVCCSYGPWGEFQEGFHVQSPWETDKELETQNWCCRWNDKPSFCILYQQRRPRVSCARYTPLRPAWMFGDPHITTLDGANYTFNGLGDFLLVRAGDGNSSFLLQGRTAQTGSARATNFIAFAAQYNSSGLGPITVQWLLEQEDTIHVLHNNQNVTFETNHEDPEGLEIFNTTGVLLTRNGSQVSASFDGTVAISVIALSNILHASSSLPEEYRNHTVGLLGVWNDNPEDDFMMPNGSTVPRNSSEETLFHYGMTWKINGSGLLGKRIDHPPSDFTPVFYDQLINKSLNKLLISECNGERQCIYDSLATNNTDTGLHTKMLFRSYQQMNTSINEYPPFIDGCQEIEAYRGQTKRIQCTSNSQDVTFTLRDHNPDVKLFENGTLLWTPKVLEPFTLEILARKANVNLSSVLQPKTVVCFCSAESQCLYNQTRWVGNSSMEVASCKCDGETFGQYCERSRDPCDEQCFPGVQCHPGVGCGACPPHMTGDGHHCAAVEDTFACWNHSCRVNYCYNHGHCYVSQTLGCKPTCTCPPAFTDDRCLVAGNNFTPTIYRELPLRIIRLILTEEQNASIADVNASVAYRLGTLDVRAFLWNSHVEQTSLPASASGKSIQRWVVVSEFQYRPRGPVIHFLNEQLREAVVEAFLFPVTSESWKSQEPRIDVVFHPISWENVRDVMALNLSMLDNYFKCNGYKAYHLVYSPQSGVTCVSPCTLGYCEHGGQCQHLPNGPRCSCVPFSIYTPWGEHCEHLSMKLGAFFGILFGALGALLLLGIVAFVILHFWRSSRTRSSYPLDSES</sequence>
<feature type="region of interest" description="Disordered" evidence="7">
    <location>
        <begin position="1"/>
        <end position="1122"/>
    </location>
</feature>
<dbReference type="InterPro" id="IPR001846">
    <property type="entry name" value="VWF_type-D"/>
</dbReference>
<feature type="compositionally biased region" description="Low complexity" evidence="7">
    <location>
        <begin position="832"/>
        <end position="894"/>
    </location>
</feature>
<dbReference type="InterPro" id="IPR003886">
    <property type="entry name" value="NIDO_dom"/>
</dbReference>
<feature type="compositionally biased region" description="Low complexity" evidence="7">
    <location>
        <begin position="203"/>
        <end position="255"/>
    </location>
</feature>
<feature type="compositionally biased region" description="Low complexity" evidence="7">
    <location>
        <begin position="1035"/>
        <end position="1046"/>
    </location>
</feature>
<feature type="compositionally biased region" description="Polar residues" evidence="7">
    <location>
        <begin position="40"/>
        <end position="63"/>
    </location>
</feature>
<evidence type="ECO:0000259" key="12">
    <source>
        <dbReference type="PROSITE" id="PS51233"/>
    </source>
</evidence>
<evidence type="ECO:0008006" key="15">
    <source>
        <dbReference type="Google" id="ProtNLM"/>
    </source>
</evidence>
<dbReference type="Proteomes" id="UP000694422">
    <property type="component" value="Unplaced"/>
</dbReference>
<dbReference type="GO" id="GO:0005176">
    <property type="term" value="F:ErbB-2 class receptor binding"/>
    <property type="evidence" value="ECO:0007669"/>
    <property type="project" value="TreeGrafter"/>
</dbReference>
<evidence type="ECO:0000256" key="3">
    <source>
        <dbReference type="ARBA" id="ARBA00022989"/>
    </source>
</evidence>
<evidence type="ECO:0000256" key="2">
    <source>
        <dbReference type="ARBA" id="ARBA00022692"/>
    </source>
</evidence>
<protein>
    <recommendedName>
        <fullName evidence="15">Mucin-4</fullName>
    </recommendedName>
</protein>
<comment type="subcellular location">
    <subcellularLocation>
        <location evidence="1">Membrane</location>
    </subcellularLocation>
</comment>
<dbReference type="PROSITE" id="PS51220">
    <property type="entry name" value="NIDO"/>
    <property type="match status" value="1"/>
</dbReference>
<dbReference type="PROSITE" id="PS50026">
    <property type="entry name" value="EGF_3"/>
    <property type="match status" value="2"/>
</dbReference>
<keyword evidence="3 8" id="KW-1133">Transmembrane helix</keyword>
<evidence type="ECO:0000259" key="10">
    <source>
        <dbReference type="PROSITE" id="PS50856"/>
    </source>
</evidence>
<organism evidence="13 14">
    <name type="scientific">Spermophilus dauricus</name>
    <name type="common">Daurian ground squirrel</name>
    <dbReference type="NCBI Taxonomy" id="99837"/>
    <lineage>
        <taxon>Eukaryota</taxon>
        <taxon>Metazoa</taxon>
        <taxon>Chordata</taxon>
        <taxon>Craniata</taxon>
        <taxon>Vertebrata</taxon>
        <taxon>Euteleostomi</taxon>
        <taxon>Mammalia</taxon>
        <taxon>Eutheria</taxon>
        <taxon>Euarchontoglires</taxon>
        <taxon>Glires</taxon>
        <taxon>Rodentia</taxon>
        <taxon>Sciuromorpha</taxon>
        <taxon>Sciuridae</taxon>
        <taxon>Xerinae</taxon>
        <taxon>Marmotini</taxon>
        <taxon>Spermophilus</taxon>
    </lineage>
</organism>
<dbReference type="Pfam" id="PF23263">
    <property type="entry name" value="C8-3_MUC4"/>
    <property type="match status" value="1"/>
</dbReference>
<evidence type="ECO:0000256" key="5">
    <source>
        <dbReference type="ARBA" id="ARBA00023157"/>
    </source>
</evidence>
<feature type="compositionally biased region" description="Low complexity" evidence="7">
    <location>
        <begin position="1"/>
        <end position="39"/>
    </location>
</feature>
<feature type="domain" description="NIDO" evidence="11">
    <location>
        <begin position="1208"/>
        <end position="1363"/>
    </location>
</feature>
<dbReference type="SMART" id="SM00181">
    <property type="entry name" value="EGF"/>
    <property type="match status" value="3"/>
</dbReference>
<evidence type="ECO:0000259" key="9">
    <source>
        <dbReference type="PROSITE" id="PS50026"/>
    </source>
</evidence>
<evidence type="ECO:0000313" key="13">
    <source>
        <dbReference type="Ensembl" id="ENSSDAP00000004446.1"/>
    </source>
</evidence>
<feature type="compositionally biased region" description="Low complexity" evidence="7">
    <location>
        <begin position="943"/>
        <end position="1001"/>
    </location>
</feature>
<keyword evidence="5 6" id="KW-1015">Disulfide bond</keyword>
<feature type="compositionally biased region" description="Low complexity" evidence="7">
    <location>
        <begin position="524"/>
        <end position="561"/>
    </location>
</feature>
<feature type="compositionally biased region" description="Polar residues" evidence="7">
    <location>
        <begin position="562"/>
        <end position="581"/>
    </location>
</feature>
<feature type="compositionally biased region" description="Polar residues" evidence="7">
    <location>
        <begin position="151"/>
        <end position="174"/>
    </location>
</feature>
<feature type="domain" description="AMOP" evidence="10">
    <location>
        <begin position="1364"/>
        <end position="1479"/>
    </location>
</feature>
<feature type="compositionally biased region" description="Low complexity" evidence="7">
    <location>
        <begin position="448"/>
        <end position="480"/>
    </location>
</feature>
<feature type="compositionally biased region" description="Low complexity" evidence="7">
    <location>
        <begin position="497"/>
        <end position="516"/>
    </location>
</feature>
<dbReference type="GO" id="GO:0007160">
    <property type="term" value="P:cell-matrix adhesion"/>
    <property type="evidence" value="ECO:0007669"/>
    <property type="project" value="InterPro"/>
</dbReference>
<proteinExistence type="predicted"/>